<dbReference type="Pfam" id="PF05253">
    <property type="entry name" value="zf-U11-48K"/>
    <property type="match status" value="2"/>
</dbReference>
<proteinExistence type="predicted"/>
<feature type="non-terminal residue" evidence="5">
    <location>
        <position position="432"/>
    </location>
</feature>
<evidence type="ECO:0000313" key="5">
    <source>
        <dbReference type="EMBL" id="KAJ6645311.1"/>
    </source>
</evidence>
<protein>
    <submittedName>
        <fullName evidence="5">Gametocyte-specific factor 1 like</fullName>
    </submittedName>
</protein>
<accession>A0A9Q0N7M6</accession>
<dbReference type="PANTHER" id="PTHR47111">
    <property type="entry name" value="BCDNA.LD29892"/>
    <property type="match status" value="1"/>
</dbReference>
<dbReference type="InterPro" id="IPR011990">
    <property type="entry name" value="TPR-like_helical_dom_sf"/>
</dbReference>
<organism evidence="5 6">
    <name type="scientific">Pseudolycoriella hygida</name>
    <dbReference type="NCBI Taxonomy" id="35572"/>
    <lineage>
        <taxon>Eukaryota</taxon>
        <taxon>Metazoa</taxon>
        <taxon>Ecdysozoa</taxon>
        <taxon>Arthropoda</taxon>
        <taxon>Hexapoda</taxon>
        <taxon>Insecta</taxon>
        <taxon>Pterygota</taxon>
        <taxon>Neoptera</taxon>
        <taxon>Endopterygota</taxon>
        <taxon>Diptera</taxon>
        <taxon>Nematocera</taxon>
        <taxon>Sciaroidea</taxon>
        <taxon>Sciaridae</taxon>
        <taxon>Pseudolycoriella</taxon>
    </lineage>
</organism>
<name>A0A9Q0N7M6_9DIPT</name>
<keyword evidence="1" id="KW-0479">Metal-binding</keyword>
<dbReference type="SUPFAM" id="SSF57667">
    <property type="entry name" value="beta-beta-alpha zinc fingers"/>
    <property type="match status" value="1"/>
</dbReference>
<evidence type="ECO:0000256" key="3">
    <source>
        <dbReference type="ARBA" id="ARBA00022833"/>
    </source>
</evidence>
<keyword evidence="2" id="KW-0863">Zinc-finger</keyword>
<comment type="caution">
    <text evidence="5">The sequence shown here is derived from an EMBL/GenBank/DDBJ whole genome shotgun (WGS) entry which is preliminary data.</text>
</comment>
<dbReference type="PROSITE" id="PS51800">
    <property type="entry name" value="ZF_CHHC_U11_48K"/>
    <property type="match status" value="1"/>
</dbReference>
<feature type="domain" description="CHHC U11-48K-type" evidence="4">
    <location>
        <begin position="10"/>
        <end position="37"/>
    </location>
</feature>
<dbReference type="SUPFAM" id="SSF48452">
    <property type="entry name" value="TPR-like"/>
    <property type="match status" value="1"/>
</dbReference>
<keyword evidence="6" id="KW-1185">Reference proteome</keyword>
<dbReference type="Proteomes" id="UP001151699">
    <property type="component" value="Chromosome A"/>
</dbReference>
<evidence type="ECO:0000256" key="1">
    <source>
        <dbReference type="ARBA" id="ARBA00022723"/>
    </source>
</evidence>
<keyword evidence="3" id="KW-0862">Zinc</keyword>
<dbReference type="AlphaFoldDB" id="A0A9Q0N7M6"/>
<reference evidence="5" key="1">
    <citation type="submission" date="2022-07" db="EMBL/GenBank/DDBJ databases">
        <authorList>
            <person name="Trinca V."/>
            <person name="Uliana J.V.C."/>
            <person name="Torres T.T."/>
            <person name="Ward R.J."/>
            <person name="Monesi N."/>
        </authorList>
    </citation>
    <scope>NUCLEOTIDE SEQUENCE</scope>
    <source>
        <strain evidence="5">HSMRA1968</strain>
        <tissue evidence="5">Whole embryos</tissue>
    </source>
</reference>
<dbReference type="GO" id="GO:0008270">
    <property type="term" value="F:zinc ion binding"/>
    <property type="evidence" value="ECO:0007669"/>
    <property type="project" value="UniProtKB-KW"/>
</dbReference>
<evidence type="ECO:0000259" key="4">
    <source>
        <dbReference type="PROSITE" id="PS51800"/>
    </source>
</evidence>
<evidence type="ECO:0000313" key="6">
    <source>
        <dbReference type="Proteomes" id="UP001151699"/>
    </source>
</evidence>
<dbReference type="InterPro" id="IPR022776">
    <property type="entry name" value="TRM13/UPF0224_CHHC_Znf_dom"/>
</dbReference>
<dbReference type="InterPro" id="IPR036236">
    <property type="entry name" value="Znf_C2H2_sf"/>
</dbReference>
<evidence type="ECO:0000256" key="2">
    <source>
        <dbReference type="ARBA" id="ARBA00022771"/>
    </source>
</evidence>
<dbReference type="PANTHER" id="PTHR47111:SF1">
    <property type="entry name" value="SET AND MYND DOMAIN-CONTAINING PROTEIN 4"/>
    <property type="match status" value="1"/>
</dbReference>
<gene>
    <name evidence="5" type="primary">arx_0</name>
    <name evidence="5" type="ORF">Bhyg_00516</name>
</gene>
<dbReference type="OrthoDB" id="5839404at2759"/>
<sequence length="432" mass="49108">MASAPGYNNTVTCPYNKSHNKMKERFQTHLVKCAKSYPNNVLNSCPFNATHLVTDALFESHVVECEDRASFDLYRYAIAPSREQQNPLPSASEHVLVPLPESSENGDNENAGTYDPQRAKSCYTYDSRKKCNKLALQYWLKGNATHQRNNHNSALRWYNKSIRFAENNAMLSSAYANRSQCYMKLNLFERCLVDIDYAKEGNCPEPLASKLETQRQFCIEKLKLEKKSTEGVITINGETYEDLPFISNAIKMERNAEFGRHITATSDIRIGDTLLIAKPYVRLSMGDECHSIKLFTTTDEMIEFVEKIRLTDPTEMSEFSESPIYEYATFFNLATVITKEWFMIAKFQVKNVYEAIMSSVDFAAKFETLAKQRFLVHLIFHHAAVLRTNGFGGLRTSSDNFVSDTVVESGNIDDESDGVFVPLESIDDGDDN</sequence>
<dbReference type="EMBL" id="WJQU01000001">
    <property type="protein sequence ID" value="KAJ6645311.1"/>
    <property type="molecule type" value="Genomic_DNA"/>
</dbReference>
<dbReference type="Gene3D" id="1.25.40.10">
    <property type="entry name" value="Tetratricopeptide repeat domain"/>
    <property type="match status" value="1"/>
</dbReference>